<dbReference type="STRING" id="759914.BP951000_0210"/>
<dbReference type="EMBL" id="CP002025">
    <property type="protein sequence ID" value="ADK30217.1"/>
    <property type="molecule type" value="Genomic_DNA"/>
</dbReference>
<evidence type="ECO:0000313" key="1">
    <source>
        <dbReference type="EMBL" id="ADK30217.1"/>
    </source>
</evidence>
<reference evidence="1 2" key="1">
    <citation type="journal article" date="2010" name="PLoS ONE">
        <title>The complete genome sequence of the pathogenic intestinal spirochete Brachyspira pilosicoli and comparison with other Brachyspira genomes.</title>
        <authorList>
            <person name="Wanchanthuek P."/>
            <person name="Bellgard M.I."/>
            <person name="La T."/>
            <person name="Ryan K."/>
            <person name="Moolhuijzen P."/>
            <person name="Chapman B."/>
            <person name="Black M."/>
            <person name="Schibeci D."/>
            <person name="Hunter A."/>
            <person name="Barrero R."/>
            <person name="Phillips N.D."/>
            <person name="Hampson D.J."/>
        </authorList>
    </citation>
    <scope>NUCLEOTIDE SEQUENCE [LARGE SCALE GENOMIC DNA]</scope>
    <source>
        <strain evidence="2">ATCC BAA-1826 / 95/1000</strain>
    </source>
</reference>
<accession>D8IAN6</accession>
<dbReference type="HOGENOM" id="CLU_3340985_0_0_12"/>
<gene>
    <name evidence="1" type="ordered locus">BP951000_0210</name>
</gene>
<keyword evidence="2" id="KW-1185">Reference proteome</keyword>
<dbReference type="Proteomes" id="UP000000332">
    <property type="component" value="Chromosome"/>
</dbReference>
<organism evidence="1 2">
    <name type="scientific">Brachyspira pilosicoli (strain ATCC BAA-1826 / 95/1000)</name>
    <dbReference type="NCBI Taxonomy" id="759914"/>
    <lineage>
        <taxon>Bacteria</taxon>
        <taxon>Pseudomonadati</taxon>
        <taxon>Spirochaetota</taxon>
        <taxon>Spirochaetia</taxon>
        <taxon>Brachyspirales</taxon>
        <taxon>Brachyspiraceae</taxon>
        <taxon>Brachyspira</taxon>
    </lineage>
</organism>
<dbReference type="InParanoid" id="D8IAN6"/>
<evidence type="ECO:0000313" key="2">
    <source>
        <dbReference type="Proteomes" id="UP000000332"/>
    </source>
</evidence>
<protein>
    <submittedName>
        <fullName evidence="1">Uncharacterized protein</fullName>
    </submittedName>
</protein>
<dbReference type="KEGG" id="bpo:BP951000_0210"/>
<name>D8IAN6_BRAP9</name>
<dbReference type="AlphaFoldDB" id="D8IAN6"/>
<proteinExistence type="predicted"/>
<sequence length="37" mass="4425">MSPFLFVYAKELYFVKSVFLAKVILDFYCSKKFLILL</sequence>